<accession>A0A8H8YXK3</accession>
<proteinExistence type="predicted"/>
<sequence>MVGLKANVGTAYLTGYKYAALSTVLQHRDLECTYDLEFTHAHFK</sequence>
<dbReference type="Proteomes" id="UP000601736">
    <property type="component" value="Unassembled WGS sequence"/>
</dbReference>
<protein>
    <submittedName>
        <fullName evidence="1">Uncharacterized protein</fullName>
    </submittedName>
</protein>
<name>A0A8H8YXK3_9PROT</name>
<gene>
    <name evidence="1" type="ORF">NMYAN_110090</name>
</gene>
<dbReference type="EMBL" id="CAJNAP010000003">
    <property type="protein sequence ID" value="CAE6491491.1"/>
    <property type="molecule type" value="Genomic_DNA"/>
</dbReference>
<reference evidence="1" key="1">
    <citation type="submission" date="2021-02" db="EMBL/GenBank/DDBJ databases">
        <authorList>
            <person name="Han P."/>
        </authorList>
    </citation>
    <scope>NUCLEOTIDE SEQUENCE</scope>
    <source>
        <strain evidence="1">Nitrosomonas nitrosa 18-3D</strain>
    </source>
</reference>
<organism evidence="1 2">
    <name type="scientific">Nitrosomonas nitrosa</name>
    <dbReference type="NCBI Taxonomy" id="52442"/>
    <lineage>
        <taxon>Bacteria</taxon>
        <taxon>Pseudomonadati</taxon>
        <taxon>Pseudomonadota</taxon>
        <taxon>Betaproteobacteria</taxon>
        <taxon>Nitrosomonadales</taxon>
        <taxon>Nitrosomonadaceae</taxon>
        <taxon>Nitrosomonas</taxon>
    </lineage>
</organism>
<evidence type="ECO:0000313" key="1">
    <source>
        <dbReference type="EMBL" id="CAE6491491.1"/>
    </source>
</evidence>
<dbReference type="AlphaFoldDB" id="A0A8H8YXK3"/>
<comment type="caution">
    <text evidence="1">The sequence shown here is derived from an EMBL/GenBank/DDBJ whole genome shotgun (WGS) entry which is preliminary data.</text>
</comment>
<evidence type="ECO:0000313" key="2">
    <source>
        <dbReference type="Proteomes" id="UP000601736"/>
    </source>
</evidence>